<dbReference type="PANTHER" id="PTHR10371:SF3">
    <property type="entry name" value="NADH DEHYDROGENASE [UBIQUINONE] FLAVOPROTEIN 2, MITOCHONDRIAL"/>
    <property type="match status" value="1"/>
</dbReference>
<sequence length="228" mass="24696">MSVRRLSPNQPASFAFSPETKEKAEWWISKFPAGRQQSAVIPILWLVQKQEGWVSEPAIRTVAELLGMAQIRVLEVATFYTMFMLEPVGSHALVQVCGTTPCALRGANDLIAHCKKRIGPKDHLSADGKFYWQEVECMGACSNAPMAAIDDYYYEDLTVESFDAILDEFAAGKPRAPGSAIGRQGAAPDGGPLTLSDPSLYDGSRAKPIKSLPNAPKPSKGAKEEPAS</sequence>
<dbReference type="CDD" id="cd03064">
    <property type="entry name" value="TRX_Fd_NuoE"/>
    <property type="match status" value="1"/>
</dbReference>
<dbReference type="InterPro" id="IPR002023">
    <property type="entry name" value="NuoE-like"/>
</dbReference>
<organism evidence="8 9">
    <name type="scientific">Phenylobacterium koreense</name>
    <dbReference type="NCBI Taxonomy" id="266125"/>
    <lineage>
        <taxon>Bacteria</taxon>
        <taxon>Pseudomonadati</taxon>
        <taxon>Pseudomonadota</taxon>
        <taxon>Alphaproteobacteria</taxon>
        <taxon>Caulobacterales</taxon>
        <taxon>Caulobacteraceae</taxon>
        <taxon>Phenylobacterium</taxon>
    </lineage>
</organism>
<dbReference type="Gene3D" id="3.40.30.10">
    <property type="entry name" value="Glutaredoxin"/>
    <property type="match status" value="1"/>
</dbReference>
<evidence type="ECO:0000313" key="8">
    <source>
        <dbReference type="EMBL" id="MET3527608.1"/>
    </source>
</evidence>
<keyword evidence="5" id="KW-0411">Iron-sulfur</keyword>
<dbReference type="Gene3D" id="1.10.10.1590">
    <property type="entry name" value="NADH-quinone oxidoreductase subunit E"/>
    <property type="match status" value="1"/>
</dbReference>
<gene>
    <name evidence="8" type="ORF">ABID41_002726</name>
</gene>
<comment type="cofactor">
    <cofactor evidence="6">
        <name>[2Fe-2S] cluster</name>
        <dbReference type="ChEBI" id="CHEBI:190135"/>
    </cofactor>
</comment>
<evidence type="ECO:0000256" key="1">
    <source>
        <dbReference type="ARBA" id="ARBA00010643"/>
    </source>
</evidence>
<evidence type="ECO:0000256" key="5">
    <source>
        <dbReference type="ARBA" id="ARBA00023014"/>
    </source>
</evidence>
<dbReference type="InterPro" id="IPR041921">
    <property type="entry name" value="NuoE_N"/>
</dbReference>
<keyword evidence="4" id="KW-0408">Iron</keyword>
<dbReference type="PANTHER" id="PTHR10371">
    <property type="entry name" value="NADH DEHYDROGENASE UBIQUINONE FLAVOPROTEIN 2, MITOCHONDRIAL"/>
    <property type="match status" value="1"/>
</dbReference>
<name>A0ABV2EKS0_9CAUL</name>
<evidence type="ECO:0000313" key="9">
    <source>
        <dbReference type="Proteomes" id="UP001549110"/>
    </source>
</evidence>
<evidence type="ECO:0000256" key="7">
    <source>
        <dbReference type="SAM" id="MobiDB-lite"/>
    </source>
</evidence>
<keyword evidence="9" id="KW-1185">Reference proteome</keyword>
<evidence type="ECO:0000256" key="3">
    <source>
        <dbReference type="ARBA" id="ARBA00022723"/>
    </source>
</evidence>
<dbReference type="EMBL" id="JBEPLU010000002">
    <property type="protein sequence ID" value="MET3527608.1"/>
    <property type="molecule type" value="Genomic_DNA"/>
</dbReference>
<dbReference type="InterPro" id="IPR036249">
    <property type="entry name" value="Thioredoxin-like_sf"/>
</dbReference>
<evidence type="ECO:0000256" key="4">
    <source>
        <dbReference type="ARBA" id="ARBA00023004"/>
    </source>
</evidence>
<dbReference type="PIRSF" id="PIRSF000216">
    <property type="entry name" value="NADH_DH_24kDa"/>
    <property type="match status" value="1"/>
</dbReference>
<dbReference type="SUPFAM" id="SSF52833">
    <property type="entry name" value="Thioredoxin-like"/>
    <property type="match status" value="1"/>
</dbReference>
<dbReference type="NCBIfam" id="NF005724">
    <property type="entry name" value="PRK07539.1-4"/>
    <property type="match status" value="1"/>
</dbReference>
<dbReference type="RefSeq" id="WP_354297866.1">
    <property type="nucleotide sequence ID" value="NZ_JBEPLU010000002.1"/>
</dbReference>
<comment type="caution">
    <text evidence="8">The sequence shown here is derived from an EMBL/GenBank/DDBJ whole genome shotgun (WGS) entry which is preliminary data.</text>
</comment>
<evidence type="ECO:0000256" key="6">
    <source>
        <dbReference type="ARBA" id="ARBA00034078"/>
    </source>
</evidence>
<reference evidence="8 9" key="1">
    <citation type="submission" date="2024-06" db="EMBL/GenBank/DDBJ databases">
        <title>Genomic Encyclopedia of Type Strains, Phase IV (KMG-IV): sequencing the most valuable type-strain genomes for metagenomic binning, comparative biology and taxonomic classification.</title>
        <authorList>
            <person name="Goeker M."/>
        </authorList>
    </citation>
    <scope>NUCLEOTIDE SEQUENCE [LARGE SCALE GENOMIC DNA]</scope>
    <source>
        <strain evidence="8 9">DSM 17809</strain>
    </source>
</reference>
<evidence type="ECO:0000256" key="2">
    <source>
        <dbReference type="ARBA" id="ARBA00022714"/>
    </source>
</evidence>
<comment type="similarity">
    <text evidence="1">Belongs to the complex I 24 kDa subunit family.</text>
</comment>
<dbReference type="InterPro" id="IPR042128">
    <property type="entry name" value="NuoE_dom"/>
</dbReference>
<keyword evidence="2" id="KW-0001">2Fe-2S</keyword>
<feature type="region of interest" description="Disordered" evidence="7">
    <location>
        <begin position="175"/>
        <end position="228"/>
    </location>
</feature>
<dbReference type="NCBIfam" id="TIGR01958">
    <property type="entry name" value="nuoE_fam"/>
    <property type="match status" value="1"/>
</dbReference>
<protein>
    <submittedName>
        <fullName evidence="8">NADH-quinone oxidoreductase subunit E</fullName>
    </submittedName>
</protein>
<accession>A0ABV2EKS0</accession>
<keyword evidence="3" id="KW-0479">Metal-binding</keyword>
<dbReference type="Proteomes" id="UP001549110">
    <property type="component" value="Unassembled WGS sequence"/>
</dbReference>
<dbReference type="Pfam" id="PF01257">
    <property type="entry name" value="2Fe-2S_thioredx"/>
    <property type="match status" value="1"/>
</dbReference>
<proteinExistence type="inferred from homology"/>